<gene>
    <name evidence="2" type="ORF">G5S52_02545</name>
</gene>
<feature type="domain" description="Knr4/Smi1-like" evidence="1">
    <location>
        <begin position="6"/>
        <end position="119"/>
    </location>
</feature>
<dbReference type="RefSeq" id="WP_165011644.1">
    <property type="nucleotide sequence ID" value="NZ_JAALDL010000001.1"/>
</dbReference>
<keyword evidence="3" id="KW-1185">Reference proteome</keyword>
<evidence type="ECO:0000313" key="2">
    <source>
        <dbReference type="EMBL" id="NGN96572.1"/>
    </source>
</evidence>
<dbReference type="Proteomes" id="UP000473008">
    <property type="component" value="Unassembled WGS sequence"/>
</dbReference>
<sequence length="138" mass="16134">MDFEGLRAIEEKLNLKLPSEYVNFILSYPKLPDSEEQKYLEETIFRDSETVIRDNEFFRDELLELVQETFDITLAWGKHFLLVGSDGCGNYYFLDTTRTPAPVHFFDHESGGLECLASDIHGLYKHFIDTSNEVRSWK</sequence>
<dbReference type="Gene3D" id="3.40.1580.10">
    <property type="entry name" value="SMI1/KNR4-like"/>
    <property type="match status" value="1"/>
</dbReference>
<proteinExistence type="predicted"/>
<organism evidence="2 3">
    <name type="scientific">Grimontia sedimenti</name>
    <dbReference type="NCBI Taxonomy" id="2711294"/>
    <lineage>
        <taxon>Bacteria</taxon>
        <taxon>Pseudomonadati</taxon>
        <taxon>Pseudomonadota</taxon>
        <taxon>Gammaproteobacteria</taxon>
        <taxon>Vibrionales</taxon>
        <taxon>Vibrionaceae</taxon>
        <taxon>Grimontia</taxon>
    </lineage>
</organism>
<dbReference type="EMBL" id="JAALDL010000001">
    <property type="protein sequence ID" value="NGN96572.1"/>
    <property type="molecule type" value="Genomic_DNA"/>
</dbReference>
<dbReference type="SUPFAM" id="SSF160631">
    <property type="entry name" value="SMI1/KNR4-like"/>
    <property type="match status" value="1"/>
</dbReference>
<dbReference type="InterPro" id="IPR037883">
    <property type="entry name" value="Knr4/Smi1-like_sf"/>
</dbReference>
<evidence type="ECO:0000259" key="1">
    <source>
        <dbReference type="Pfam" id="PF09346"/>
    </source>
</evidence>
<dbReference type="Pfam" id="PF09346">
    <property type="entry name" value="SMI1_KNR4"/>
    <property type="match status" value="1"/>
</dbReference>
<protein>
    <submittedName>
        <fullName evidence="2">SMI1/KNR4 family protein</fullName>
    </submittedName>
</protein>
<dbReference type="InterPro" id="IPR018958">
    <property type="entry name" value="Knr4/Smi1-like_dom"/>
</dbReference>
<dbReference type="AlphaFoldDB" id="A0A6M1RAV3"/>
<name>A0A6M1RAV3_9GAMM</name>
<reference evidence="2 3" key="1">
    <citation type="submission" date="2020-02" db="EMBL/GenBank/DDBJ databases">
        <title>The draft genome of Grimontia sedimenta sp. nov., isolated from benthic sediments near coral reefs south of Kuwait.</title>
        <authorList>
            <person name="Mahmoud H.M."/>
            <person name="Jose L."/>
            <person name="Eapen S."/>
        </authorList>
    </citation>
    <scope>NUCLEOTIDE SEQUENCE [LARGE SCALE GENOMIC DNA]</scope>
    <source>
        <strain evidence="2 3">S25</strain>
    </source>
</reference>
<evidence type="ECO:0000313" key="3">
    <source>
        <dbReference type="Proteomes" id="UP000473008"/>
    </source>
</evidence>
<comment type="caution">
    <text evidence="2">The sequence shown here is derived from an EMBL/GenBank/DDBJ whole genome shotgun (WGS) entry which is preliminary data.</text>
</comment>
<accession>A0A6M1RAV3</accession>